<evidence type="ECO:0000313" key="4">
    <source>
        <dbReference type="EMBL" id="CAD9576818.1"/>
    </source>
</evidence>
<evidence type="ECO:0000259" key="3">
    <source>
        <dbReference type="PROSITE" id="PS50020"/>
    </source>
</evidence>
<dbReference type="PANTHER" id="PTHR12957:SF2">
    <property type="entry name" value="INTEGRATOR COMPLEX SUBUNIT 6"/>
    <property type="match status" value="1"/>
</dbReference>
<reference evidence="4" key="1">
    <citation type="submission" date="2021-01" db="EMBL/GenBank/DDBJ databases">
        <authorList>
            <person name="Corre E."/>
            <person name="Pelletier E."/>
            <person name="Niang G."/>
            <person name="Scheremetjew M."/>
            <person name="Finn R."/>
            <person name="Kale V."/>
            <person name="Holt S."/>
            <person name="Cochrane G."/>
            <person name="Meng A."/>
            <person name="Brown T."/>
            <person name="Cohen L."/>
        </authorList>
    </citation>
    <scope>NUCLEOTIDE SEQUENCE</scope>
    <source>
        <strain evidence="4">B650</strain>
    </source>
</reference>
<name>A0A7S2KH20_9STRA</name>
<dbReference type="AlphaFoldDB" id="A0A7S2KH20"/>
<dbReference type="CDD" id="cd00201">
    <property type="entry name" value="WW"/>
    <property type="match status" value="1"/>
</dbReference>
<dbReference type="SUPFAM" id="SSF51045">
    <property type="entry name" value="WW domain"/>
    <property type="match status" value="1"/>
</dbReference>
<dbReference type="InterPro" id="IPR001202">
    <property type="entry name" value="WW_dom"/>
</dbReference>
<dbReference type="PROSITE" id="PS50020">
    <property type="entry name" value="WW_DOMAIN_2"/>
    <property type="match status" value="1"/>
</dbReference>
<dbReference type="GO" id="GO:0032039">
    <property type="term" value="C:integrator complex"/>
    <property type="evidence" value="ECO:0007669"/>
    <property type="project" value="TreeGrafter"/>
</dbReference>
<gene>
    <name evidence="4" type="ORF">LDAN0321_LOCUS9200</name>
</gene>
<proteinExistence type="predicted"/>
<evidence type="ECO:0000256" key="2">
    <source>
        <dbReference type="SAM" id="MobiDB-lite"/>
    </source>
</evidence>
<dbReference type="GO" id="GO:0034472">
    <property type="term" value="P:snRNA 3'-end processing"/>
    <property type="evidence" value="ECO:0007669"/>
    <property type="project" value="TreeGrafter"/>
</dbReference>
<accession>A0A7S2KH20</accession>
<keyword evidence="1" id="KW-0175">Coiled coil</keyword>
<protein>
    <recommendedName>
        <fullName evidence="3">WW domain-containing protein</fullName>
    </recommendedName>
</protein>
<dbReference type="Pfam" id="PF00397">
    <property type="entry name" value="WW"/>
    <property type="match status" value="1"/>
</dbReference>
<feature type="coiled-coil region" evidence="1">
    <location>
        <begin position="86"/>
        <end position="113"/>
    </location>
</feature>
<dbReference type="InterPro" id="IPR051113">
    <property type="entry name" value="Integrator_subunit6"/>
</dbReference>
<dbReference type="EMBL" id="HBGY01014219">
    <property type="protein sequence ID" value="CAD9576818.1"/>
    <property type="molecule type" value="Transcribed_RNA"/>
</dbReference>
<sequence>MAGKGATASIIKQQGFIDSNPGFVNLDEHWRTEFRAYLFRIPPYYQQSIRRCLRPLLPQSVHALLAAETIDVIASQCFSRACLQKIRSGENIMKDHNERIDRQEEELRRHKVQSIVPECDGSQKVVGYGQYDPRTTVSAYLASLRSLPPPWRSGHVKVDSTNVVNDDEKRDKRVATVDEVDATKVLGDLPADCLLAYYESRRRWTFGGTGLTTKGLCVEGANYGGNYTHKYARDHKVGNESLLALSGVGASTINKTSISRMGNFRDRLLWSRSPVVGYGCNDSAGSAATTAPDGSSTWSVDDDVLPGPFFDPSSGDFVDSMQTRLHARLSINFGNPYKSKRGNCVIPEKFQSQRRPRHISGSFDVDEDNLPQTPQGSPPHGLTSPPHTLGSPPHDSFSVPAEGEGEAVFAGKPPTPRFSHNEPGKTATITPSKNFHKMKANKKPSETSLLKRKADDNQRGKSAGKPRPPPPPPKGSPTPSNQSRKKTSPRQQHRKGEDAPKLPCPPAVHERKPPAPAKKEKPPAPTKVEKPPAPAKIEKPPAPSRLDDPSKMRKLQQQPNPPPPDLQNPNVKPNVNLAPGWITVWSKSQKRWYFFDTKTNKSVWQWPPP</sequence>
<dbReference type="InterPro" id="IPR036020">
    <property type="entry name" value="WW_dom_sf"/>
</dbReference>
<dbReference type="SMART" id="SM00456">
    <property type="entry name" value="WW"/>
    <property type="match status" value="1"/>
</dbReference>
<feature type="compositionally biased region" description="Basic residues" evidence="2">
    <location>
        <begin position="483"/>
        <end position="493"/>
    </location>
</feature>
<evidence type="ECO:0000256" key="1">
    <source>
        <dbReference type="SAM" id="Coils"/>
    </source>
</evidence>
<feature type="compositionally biased region" description="Basic and acidic residues" evidence="2">
    <location>
        <begin position="508"/>
        <end position="530"/>
    </location>
</feature>
<dbReference type="Gene3D" id="2.20.70.10">
    <property type="match status" value="1"/>
</dbReference>
<organism evidence="4">
    <name type="scientific">Leptocylindrus danicus</name>
    <dbReference type="NCBI Taxonomy" id="163516"/>
    <lineage>
        <taxon>Eukaryota</taxon>
        <taxon>Sar</taxon>
        <taxon>Stramenopiles</taxon>
        <taxon>Ochrophyta</taxon>
        <taxon>Bacillariophyta</taxon>
        <taxon>Coscinodiscophyceae</taxon>
        <taxon>Chaetocerotophycidae</taxon>
        <taxon>Leptocylindrales</taxon>
        <taxon>Leptocylindraceae</taxon>
        <taxon>Leptocylindrus</taxon>
    </lineage>
</organism>
<dbReference type="PANTHER" id="PTHR12957">
    <property type="entry name" value="DEAD/H BOX POLYPEPTIDE 26/DICE1-RELATED"/>
    <property type="match status" value="1"/>
</dbReference>
<feature type="region of interest" description="Disordered" evidence="2">
    <location>
        <begin position="342"/>
        <end position="574"/>
    </location>
</feature>
<feature type="domain" description="WW" evidence="3">
    <location>
        <begin position="575"/>
        <end position="609"/>
    </location>
</feature>
<feature type="compositionally biased region" description="Pro residues" evidence="2">
    <location>
        <begin position="466"/>
        <end position="476"/>
    </location>
</feature>